<dbReference type="STRING" id="717774.Marme_1050"/>
<evidence type="ECO:0000313" key="4">
    <source>
        <dbReference type="Proteomes" id="UP000001062"/>
    </source>
</evidence>
<dbReference type="Pfam" id="PF00756">
    <property type="entry name" value="Esterase"/>
    <property type="match status" value="1"/>
</dbReference>
<evidence type="ECO:0008006" key="5">
    <source>
        <dbReference type="Google" id="ProtNLM"/>
    </source>
</evidence>
<dbReference type="RefSeq" id="WP_013660230.1">
    <property type="nucleotide sequence ID" value="NC_015276.1"/>
</dbReference>
<keyword evidence="2" id="KW-0378">Hydrolase</keyword>
<dbReference type="InterPro" id="IPR029058">
    <property type="entry name" value="AB_hydrolase_fold"/>
</dbReference>
<dbReference type="KEGG" id="mme:Marme_1050"/>
<reference evidence="3 4" key="1">
    <citation type="journal article" date="2012" name="Stand. Genomic Sci.">
        <title>Complete genome sequence of the melanogenic marine bacterium Marinomonas mediterranea type strain (MMB-1(T)).</title>
        <authorList>
            <person name="Lucas-Elio P."/>
            <person name="Goodwin L."/>
            <person name="Woyke T."/>
            <person name="Pitluck S."/>
            <person name="Nolan M."/>
            <person name="Kyrpides N.C."/>
            <person name="Detter J.C."/>
            <person name="Copeland A."/>
            <person name="Teshima H."/>
            <person name="Bruce D."/>
            <person name="Detter C."/>
            <person name="Tapia R."/>
            <person name="Han S."/>
            <person name="Land M.L."/>
            <person name="Ivanova N."/>
            <person name="Mikhailova N."/>
            <person name="Johnston A.W."/>
            <person name="Sanchez-Amat A."/>
        </authorList>
    </citation>
    <scope>NUCLEOTIDE SEQUENCE [LARGE SCALE GENOMIC DNA]</scope>
    <source>
        <strain evidence="4">ATCC 700492 / JCM 21426 / NBRC 103028 / MMB-1</strain>
    </source>
</reference>
<keyword evidence="4" id="KW-1185">Reference proteome</keyword>
<accession>F2JTA7</accession>
<gene>
    <name evidence="3" type="ordered locus">Marme_1050</name>
</gene>
<dbReference type="HOGENOM" id="CLU_039834_3_0_6"/>
<evidence type="ECO:0000313" key="3">
    <source>
        <dbReference type="EMBL" id="ADZ90325.1"/>
    </source>
</evidence>
<dbReference type="InterPro" id="IPR000801">
    <property type="entry name" value="Esterase-like"/>
</dbReference>
<name>F2JTA7_MARM1</name>
<dbReference type="SUPFAM" id="SSF53474">
    <property type="entry name" value="alpha/beta-Hydrolases"/>
    <property type="match status" value="1"/>
</dbReference>
<protein>
    <recommendedName>
        <fullName evidence="5">Esterase</fullName>
    </recommendedName>
</protein>
<proteinExistence type="inferred from homology"/>
<dbReference type="PANTHER" id="PTHR40841:SF2">
    <property type="entry name" value="SIDEROPHORE-DEGRADING ESTERASE (EUROFUNG)"/>
    <property type="match status" value="1"/>
</dbReference>
<organism evidence="3 4">
    <name type="scientific">Marinomonas mediterranea (strain ATCC 700492 / JCM 21426 / NBRC 103028 / MMB-1)</name>
    <dbReference type="NCBI Taxonomy" id="717774"/>
    <lineage>
        <taxon>Bacteria</taxon>
        <taxon>Pseudomonadati</taxon>
        <taxon>Pseudomonadota</taxon>
        <taxon>Gammaproteobacteria</taxon>
        <taxon>Oceanospirillales</taxon>
        <taxon>Oceanospirillaceae</taxon>
        <taxon>Marinomonas</taxon>
    </lineage>
</organism>
<dbReference type="InterPro" id="IPR052558">
    <property type="entry name" value="Siderophore_Hydrolase_D"/>
</dbReference>
<evidence type="ECO:0000256" key="2">
    <source>
        <dbReference type="ARBA" id="ARBA00022801"/>
    </source>
</evidence>
<dbReference type="PATRIC" id="fig|717774.3.peg.1092"/>
<dbReference type="GO" id="GO:0016788">
    <property type="term" value="F:hydrolase activity, acting on ester bonds"/>
    <property type="evidence" value="ECO:0007669"/>
    <property type="project" value="TreeGrafter"/>
</dbReference>
<dbReference type="AlphaFoldDB" id="F2JTA7"/>
<dbReference type="PANTHER" id="PTHR40841">
    <property type="entry name" value="SIDEROPHORE TRIACETYLFUSARININE C ESTERASE"/>
    <property type="match status" value="1"/>
</dbReference>
<evidence type="ECO:0000256" key="1">
    <source>
        <dbReference type="ARBA" id="ARBA00005622"/>
    </source>
</evidence>
<dbReference type="eggNOG" id="COG2819">
    <property type="taxonomic scope" value="Bacteria"/>
</dbReference>
<dbReference type="Proteomes" id="UP000001062">
    <property type="component" value="Chromosome"/>
</dbReference>
<comment type="similarity">
    <text evidence="1">Belongs to the esterase D family.</text>
</comment>
<dbReference type="EMBL" id="CP002583">
    <property type="protein sequence ID" value="ADZ90325.1"/>
    <property type="molecule type" value="Genomic_DNA"/>
</dbReference>
<dbReference type="Gene3D" id="3.40.50.1820">
    <property type="entry name" value="alpha/beta hydrolase"/>
    <property type="match status" value="1"/>
</dbReference>
<sequence length="284" mass="32146">MVIGCSIGSVAKGAAHISEHSNKKAETQHSVDWKRSDGEVYRVFVNIPNETPPEKGFPIVFVLDGNATFNAAAEFVRLNSHSPVMPRKPAIVIGIGYPLQNESAENTFDLKRRWFDLTPPTSEPPILSFKRMQQDTLYRYGGAQRLLTWIDADVMPWLVERYPIDKEKTVLFGHSLGGLTALFSLTLELQSFRNIIAASPSLWWNEGYLKKRLDTRFNASKLNANVLILVGSEEKRFMIEDSKAVFQQLKRKGVNAKYHIISPFNHGGVMMPALSMGLQWWQPR</sequence>